<dbReference type="InterPro" id="IPR011711">
    <property type="entry name" value="GntR_C"/>
</dbReference>
<dbReference type="Proteomes" id="UP000246744">
    <property type="component" value="Unassembled WGS sequence"/>
</dbReference>
<dbReference type="AlphaFoldDB" id="A0A317Q5M7"/>
<evidence type="ECO:0000256" key="3">
    <source>
        <dbReference type="ARBA" id="ARBA00023163"/>
    </source>
</evidence>
<dbReference type="SMART" id="SM00345">
    <property type="entry name" value="HTH_GNTR"/>
    <property type="match status" value="1"/>
</dbReference>
<evidence type="ECO:0000256" key="1">
    <source>
        <dbReference type="ARBA" id="ARBA00023015"/>
    </source>
</evidence>
<reference evidence="5 6" key="1">
    <citation type="submission" date="2018-05" db="EMBL/GenBank/DDBJ databases">
        <title>Genomic Encyclopedia of Type Strains, Phase IV (KMG-IV): sequencing the most valuable type-strain genomes for metagenomic binning, comparative biology and taxonomic classification.</title>
        <authorList>
            <person name="Goeker M."/>
        </authorList>
    </citation>
    <scope>NUCLEOTIDE SEQUENCE [LARGE SCALE GENOMIC DNA]</scope>
    <source>
        <strain evidence="5 6">DSM 19579</strain>
    </source>
</reference>
<dbReference type="GO" id="GO:0003700">
    <property type="term" value="F:DNA-binding transcription factor activity"/>
    <property type="evidence" value="ECO:0007669"/>
    <property type="project" value="InterPro"/>
</dbReference>
<feature type="domain" description="HTH gntR-type" evidence="4">
    <location>
        <begin position="11"/>
        <end position="78"/>
    </location>
</feature>
<evidence type="ECO:0000313" key="6">
    <source>
        <dbReference type="Proteomes" id="UP000246744"/>
    </source>
</evidence>
<dbReference type="SUPFAM" id="SSF46785">
    <property type="entry name" value="Winged helix' DNA-binding domain"/>
    <property type="match status" value="1"/>
</dbReference>
<dbReference type="Pfam" id="PF07729">
    <property type="entry name" value="FCD"/>
    <property type="match status" value="1"/>
</dbReference>
<organism evidence="5 6">
    <name type="scientific">Mangrovibacter plantisponsor</name>
    <dbReference type="NCBI Taxonomy" id="451513"/>
    <lineage>
        <taxon>Bacteria</taxon>
        <taxon>Pseudomonadati</taxon>
        <taxon>Pseudomonadota</taxon>
        <taxon>Gammaproteobacteria</taxon>
        <taxon>Enterobacterales</taxon>
        <taxon>Enterobacteriaceae</taxon>
        <taxon>Mangrovibacter</taxon>
    </lineage>
</organism>
<protein>
    <submittedName>
        <fullName evidence="5">DNA-binding GntR family transcriptional regulator</fullName>
    </submittedName>
</protein>
<gene>
    <name evidence="5" type="ORF">DES37_103320</name>
</gene>
<evidence type="ECO:0000256" key="2">
    <source>
        <dbReference type="ARBA" id="ARBA00023125"/>
    </source>
</evidence>
<dbReference type="GO" id="GO:0003677">
    <property type="term" value="F:DNA binding"/>
    <property type="evidence" value="ECO:0007669"/>
    <property type="project" value="UniProtKB-KW"/>
</dbReference>
<dbReference type="SUPFAM" id="SSF48008">
    <property type="entry name" value="GntR ligand-binding domain-like"/>
    <property type="match status" value="1"/>
</dbReference>
<dbReference type="Pfam" id="PF00392">
    <property type="entry name" value="GntR"/>
    <property type="match status" value="1"/>
</dbReference>
<sequence>MTTINKAPRTQGQAERIYHQLKQDIFDFRLLPGDRFSESEIAARMGASRTPVRQALYALEQEGYVAVQPRSGWQVKHIDFDYLESLYDLRVVLELEAVKRLCALPPGSQPDILLALKTFWTDSPPLPDGQEVARYDEQFHMDLVMAAGNPEMARVHRDVTEKIRIVRRMDFTKTPRVEATYAEHGAILRAIMARETEEAQNRLQQHIAQSQKEVRTITLHTLHQARQQKL</sequence>
<dbReference type="PROSITE" id="PS50949">
    <property type="entry name" value="HTH_GNTR"/>
    <property type="match status" value="1"/>
</dbReference>
<dbReference type="OrthoDB" id="9799812at2"/>
<keyword evidence="3" id="KW-0804">Transcription</keyword>
<name>A0A317Q5M7_9ENTR</name>
<dbReference type="Gene3D" id="1.10.10.10">
    <property type="entry name" value="Winged helix-like DNA-binding domain superfamily/Winged helix DNA-binding domain"/>
    <property type="match status" value="1"/>
</dbReference>
<proteinExistence type="predicted"/>
<keyword evidence="6" id="KW-1185">Reference proteome</keyword>
<dbReference type="PANTHER" id="PTHR43537">
    <property type="entry name" value="TRANSCRIPTIONAL REGULATOR, GNTR FAMILY"/>
    <property type="match status" value="1"/>
</dbReference>
<dbReference type="PRINTS" id="PR00035">
    <property type="entry name" value="HTHGNTR"/>
</dbReference>
<dbReference type="RefSeq" id="WP_110025259.1">
    <property type="nucleotide sequence ID" value="NZ_QGTS01000003.1"/>
</dbReference>
<evidence type="ECO:0000259" key="4">
    <source>
        <dbReference type="PROSITE" id="PS50949"/>
    </source>
</evidence>
<dbReference type="SMART" id="SM00895">
    <property type="entry name" value="FCD"/>
    <property type="match status" value="1"/>
</dbReference>
<keyword evidence="1" id="KW-0805">Transcription regulation</keyword>
<dbReference type="PANTHER" id="PTHR43537:SF45">
    <property type="entry name" value="GNTR FAMILY REGULATORY PROTEIN"/>
    <property type="match status" value="1"/>
</dbReference>
<dbReference type="InterPro" id="IPR036390">
    <property type="entry name" value="WH_DNA-bd_sf"/>
</dbReference>
<dbReference type="InterPro" id="IPR008920">
    <property type="entry name" value="TF_FadR/GntR_C"/>
</dbReference>
<comment type="caution">
    <text evidence="5">The sequence shown here is derived from an EMBL/GenBank/DDBJ whole genome shotgun (WGS) entry which is preliminary data.</text>
</comment>
<dbReference type="CDD" id="cd07377">
    <property type="entry name" value="WHTH_GntR"/>
    <property type="match status" value="1"/>
</dbReference>
<dbReference type="Gene3D" id="1.20.120.530">
    <property type="entry name" value="GntR ligand-binding domain-like"/>
    <property type="match status" value="1"/>
</dbReference>
<dbReference type="EMBL" id="QGTS01000003">
    <property type="protein sequence ID" value="PWW10943.1"/>
    <property type="molecule type" value="Genomic_DNA"/>
</dbReference>
<keyword evidence="2 5" id="KW-0238">DNA-binding</keyword>
<accession>A0A317Q5M7</accession>
<dbReference type="InterPro" id="IPR000524">
    <property type="entry name" value="Tscrpt_reg_HTH_GntR"/>
</dbReference>
<evidence type="ECO:0000313" key="5">
    <source>
        <dbReference type="EMBL" id="PWW10943.1"/>
    </source>
</evidence>
<dbReference type="InterPro" id="IPR036388">
    <property type="entry name" value="WH-like_DNA-bd_sf"/>
</dbReference>